<dbReference type="Pfam" id="PF06990">
    <property type="entry name" value="Gal-3-0_sulfotr"/>
    <property type="match status" value="1"/>
</dbReference>
<keyword evidence="7" id="KW-0333">Golgi apparatus</keyword>
<keyword evidence="6" id="KW-1133">Transmembrane helix</keyword>
<evidence type="ECO:0000256" key="1">
    <source>
        <dbReference type="ARBA" id="ARBA00004323"/>
    </source>
</evidence>
<evidence type="ECO:0000256" key="8">
    <source>
        <dbReference type="ARBA" id="ARBA00023136"/>
    </source>
</evidence>
<proteinExistence type="inferred from homology"/>
<organism evidence="10 11">
    <name type="scientific">Bucco capensis</name>
    <name type="common">collared puffbird</name>
    <dbReference type="NCBI Taxonomy" id="135168"/>
    <lineage>
        <taxon>Eukaryota</taxon>
        <taxon>Metazoa</taxon>
        <taxon>Chordata</taxon>
        <taxon>Craniata</taxon>
        <taxon>Vertebrata</taxon>
        <taxon>Euteleostomi</taxon>
        <taxon>Archelosauria</taxon>
        <taxon>Archosauria</taxon>
        <taxon>Dinosauria</taxon>
        <taxon>Saurischia</taxon>
        <taxon>Theropoda</taxon>
        <taxon>Coelurosauria</taxon>
        <taxon>Aves</taxon>
        <taxon>Neognathae</taxon>
        <taxon>Neoaves</taxon>
        <taxon>Telluraves</taxon>
        <taxon>Coraciimorphae</taxon>
        <taxon>Piciformes</taxon>
        <taxon>Bucconidae</taxon>
        <taxon>Bucco</taxon>
    </lineage>
</organism>
<reference evidence="10 11" key="1">
    <citation type="submission" date="2019-09" db="EMBL/GenBank/DDBJ databases">
        <title>Bird 10,000 Genomes (B10K) Project - Family phase.</title>
        <authorList>
            <person name="Zhang G."/>
        </authorList>
    </citation>
    <scope>NUCLEOTIDE SEQUENCE [LARGE SCALE GENOMIC DNA]</scope>
    <source>
        <strain evidence="10">B10K-DU-001-16</strain>
        <tissue evidence="10">Muscle</tissue>
    </source>
</reference>
<dbReference type="GO" id="GO:0001733">
    <property type="term" value="F:galactosylceramide sulfotransferase activity"/>
    <property type="evidence" value="ECO:0007669"/>
    <property type="project" value="InterPro"/>
</dbReference>
<evidence type="ECO:0000313" key="11">
    <source>
        <dbReference type="Proteomes" id="UP000534107"/>
    </source>
</evidence>
<comment type="subcellular location">
    <subcellularLocation>
        <location evidence="1">Golgi apparatus membrane</location>
        <topology evidence="1">Single-pass type II membrane protein</topology>
    </subcellularLocation>
</comment>
<dbReference type="GO" id="GO:0009247">
    <property type="term" value="P:glycolipid biosynthetic process"/>
    <property type="evidence" value="ECO:0007669"/>
    <property type="project" value="InterPro"/>
</dbReference>
<gene>
    <name evidence="10" type="primary">Gal3st4</name>
    <name evidence="10" type="ORF">BUCCAP_R01470</name>
</gene>
<dbReference type="InterPro" id="IPR027417">
    <property type="entry name" value="P-loop_NTPase"/>
</dbReference>
<evidence type="ECO:0000256" key="5">
    <source>
        <dbReference type="ARBA" id="ARBA00022968"/>
    </source>
</evidence>
<protein>
    <submittedName>
        <fullName evidence="10">G3ST4 sulfotransferase</fullName>
    </submittedName>
</protein>
<keyword evidence="9" id="KW-0325">Glycoprotein</keyword>
<keyword evidence="8" id="KW-0472">Membrane</keyword>
<comment type="similarity">
    <text evidence="2">Belongs to the galactose-3-O-sulfotransferase family.</text>
</comment>
<dbReference type="EMBL" id="VWZO01017153">
    <property type="protein sequence ID" value="NXH19606.1"/>
    <property type="molecule type" value="Genomic_DNA"/>
</dbReference>
<accession>A0A7K9I1Q9</accession>
<evidence type="ECO:0000256" key="7">
    <source>
        <dbReference type="ARBA" id="ARBA00023034"/>
    </source>
</evidence>
<feature type="non-terminal residue" evidence="10">
    <location>
        <position position="334"/>
    </location>
</feature>
<dbReference type="Proteomes" id="UP000534107">
    <property type="component" value="Unassembled WGS sequence"/>
</dbReference>
<evidence type="ECO:0000256" key="3">
    <source>
        <dbReference type="ARBA" id="ARBA00022679"/>
    </source>
</evidence>
<dbReference type="GO" id="GO:0000139">
    <property type="term" value="C:Golgi membrane"/>
    <property type="evidence" value="ECO:0007669"/>
    <property type="project" value="UniProtKB-SubCell"/>
</dbReference>
<dbReference type="SUPFAM" id="SSF52540">
    <property type="entry name" value="P-loop containing nucleoside triphosphate hydrolases"/>
    <property type="match status" value="1"/>
</dbReference>
<keyword evidence="4" id="KW-0812">Transmembrane</keyword>
<keyword evidence="5" id="KW-0735">Signal-anchor</keyword>
<dbReference type="InterPro" id="IPR009729">
    <property type="entry name" value="Gal-3-0_sulfotransfrase"/>
</dbReference>
<keyword evidence="11" id="KW-1185">Reference proteome</keyword>
<name>A0A7K9I1Q9_9PICI</name>
<evidence type="ECO:0000256" key="9">
    <source>
        <dbReference type="ARBA" id="ARBA00023180"/>
    </source>
</evidence>
<feature type="non-terminal residue" evidence="10">
    <location>
        <position position="1"/>
    </location>
</feature>
<evidence type="ECO:0000256" key="4">
    <source>
        <dbReference type="ARBA" id="ARBA00022692"/>
    </source>
</evidence>
<dbReference type="AlphaFoldDB" id="A0A7K9I1Q9"/>
<comment type="caution">
    <text evidence="10">The sequence shown here is derived from an EMBL/GenBank/DDBJ whole genome shotgun (WGS) entry which is preliminary data.</text>
</comment>
<keyword evidence="3 10" id="KW-0808">Transferase</keyword>
<evidence type="ECO:0000313" key="10">
    <source>
        <dbReference type="EMBL" id="NXH19606.1"/>
    </source>
</evidence>
<dbReference type="PANTHER" id="PTHR14647:SF57">
    <property type="entry name" value="GALACTOSE-3-O-SULFOTRANSFERASE 4"/>
    <property type="match status" value="1"/>
</dbReference>
<dbReference type="Gene3D" id="3.40.50.300">
    <property type="entry name" value="P-loop containing nucleotide triphosphate hydrolases"/>
    <property type="match status" value="1"/>
</dbReference>
<evidence type="ECO:0000256" key="2">
    <source>
        <dbReference type="ARBA" id="ARBA00008124"/>
    </source>
</evidence>
<dbReference type="PANTHER" id="PTHR14647">
    <property type="entry name" value="GALACTOSE-3-O-SULFOTRANSFERASE"/>
    <property type="match status" value="1"/>
</dbReference>
<dbReference type="OrthoDB" id="514299at2759"/>
<evidence type="ECO:0000256" key="6">
    <source>
        <dbReference type="ARBA" id="ARBA00022989"/>
    </source>
</evidence>
<sequence length="334" mass="38272">PHTHLVFLKTHKTGSSSVVNLLHRFGETRGLRFALPQHYQFSYPSPFRADRVKGYSPGPAATSFHIICHHMRFNRTEVQKVMPNDSFYFSIVRDPGTLGESAFSYYRAVAPAFRRAPSLSSFLANPSRFYQPGARGNHYARNLQWFDFGLPPAREPREVAAALERLEHDFSLVLLAEHFDESLVLLREALCWPREAVDTFAHNGRRRGQAEARLSPEQAAQLRAWNGLDWALYVHLNQSFWRRAQAFGTQRLRDEVAELRRRREALAQRCLRGGGPVPGRAIADGRLRPFQPPGRTQILGYELRAGLAPAEHELCARMATPELQYKDILDWRQF</sequence>